<evidence type="ECO:0000313" key="2">
    <source>
        <dbReference type="EMBL" id="KAG5167048.1"/>
    </source>
</evidence>
<reference evidence="3" key="1">
    <citation type="submission" date="2021-02" db="EMBL/GenBank/DDBJ databases">
        <title>Psilocybe cubensis genome.</title>
        <authorList>
            <person name="Mckernan K.J."/>
            <person name="Crawford S."/>
            <person name="Trippe A."/>
            <person name="Kane L.T."/>
            <person name="Mclaughlin S."/>
        </authorList>
    </citation>
    <scope>NUCLEOTIDE SEQUENCE [LARGE SCALE GENOMIC DNA]</scope>
    <source>
        <strain evidence="3">MGC-MH-2018</strain>
    </source>
</reference>
<accession>A0A8H7XUT2</accession>
<sequence>MMLRVLGKQVVSNTFQCLSTPRLPNWPCSSYKTSSLCFPLRKRHAGEISSQARSWPARHDEPEHAATTRPLSLPADPRVGLLSRLGSLTASISPYPTHELVAALPDSKTPRFLLKSSIHPCTSNCVRHEINTHEVTSLNKAFLHFRMVCPLKTMRVKTH</sequence>
<name>A0A8H7XUT2_PSICU</name>
<gene>
    <name evidence="2" type="ORF">JR316_007385</name>
    <name evidence="3" type="ORF">JR316_007741</name>
</gene>
<evidence type="ECO:0000256" key="1">
    <source>
        <dbReference type="SAM" id="MobiDB-lite"/>
    </source>
</evidence>
<dbReference type="EMBL" id="JAFIQS010000007">
    <property type="protein sequence ID" value="KAG5167392.1"/>
    <property type="molecule type" value="Genomic_DNA"/>
</dbReference>
<protein>
    <submittedName>
        <fullName evidence="3">Uncharacterized protein</fullName>
    </submittedName>
</protein>
<dbReference type="EMBL" id="JAFIQS010000007">
    <property type="protein sequence ID" value="KAG5167048.1"/>
    <property type="molecule type" value="Genomic_DNA"/>
</dbReference>
<organism evidence="3">
    <name type="scientific">Psilocybe cubensis</name>
    <name type="common">Psychedelic mushroom</name>
    <name type="synonym">Stropharia cubensis</name>
    <dbReference type="NCBI Taxonomy" id="181762"/>
    <lineage>
        <taxon>Eukaryota</taxon>
        <taxon>Fungi</taxon>
        <taxon>Dikarya</taxon>
        <taxon>Basidiomycota</taxon>
        <taxon>Agaricomycotina</taxon>
        <taxon>Agaricomycetes</taxon>
        <taxon>Agaricomycetidae</taxon>
        <taxon>Agaricales</taxon>
        <taxon>Agaricineae</taxon>
        <taxon>Strophariaceae</taxon>
        <taxon>Psilocybe</taxon>
    </lineage>
</organism>
<feature type="compositionally biased region" description="Basic and acidic residues" evidence="1">
    <location>
        <begin position="57"/>
        <end position="66"/>
    </location>
</feature>
<comment type="caution">
    <text evidence="3">The sequence shown here is derived from an EMBL/GenBank/DDBJ whole genome shotgun (WGS) entry which is preliminary data.</text>
</comment>
<feature type="region of interest" description="Disordered" evidence="1">
    <location>
        <begin position="49"/>
        <end position="72"/>
    </location>
</feature>
<proteinExistence type="predicted"/>
<dbReference type="AlphaFoldDB" id="A0A8H7XUT2"/>
<evidence type="ECO:0000313" key="3">
    <source>
        <dbReference type="EMBL" id="KAG5167392.1"/>
    </source>
</evidence>